<dbReference type="InterPro" id="IPR004852">
    <property type="entry name" value="Di-haem_cyt_c_peroxidsae"/>
</dbReference>
<dbReference type="InterPro" id="IPR051200">
    <property type="entry name" value="Host-pathogen_enzymatic-act"/>
</dbReference>
<reference evidence="7 8" key="1">
    <citation type="submission" date="2010-12" db="EMBL/GenBank/DDBJ databases">
        <authorList>
            <person name="Muzny D."/>
            <person name="Qin X."/>
            <person name="Deng J."/>
            <person name="Jiang H."/>
            <person name="Liu Y."/>
            <person name="Qu J."/>
            <person name="Song X.-Z."/>
            <person name="Zhang L."/>
            <person name="Thornton R."/>
            <person name="Coyle M."/>
            <person name="Francisco L."/>
            <person name="Jackson L."/>
            <person name="Javaid M."/>
            <person name="Korchina V."/>
            <person name="Kovar C."/>
            <person name="Mata R."/>
            <person name="Mathew T."/>
            <person name="Ngo R."/>
            <person name="Nguyen L."/>
            <person name="Nguyen N."/>
            <person name="Okwuonu G."/>
            <person name="Ongeri F."/>
            <person name="Pham C."/>
            <person name="Simmons D."/>
            <person name="Wilczek-Boney K."/>
            <person name="Hale W."/>
            <person name="Jakkamsetti A."/>
            <person name="Pham P."/>
            <person name="Ruth R."/>
            <person name="San Lucas F."/>
            <person name="Warren J."/>
            <person name="Zhang J."/>
            <person name="Zhao Z."/>
            <person name="Zhou C."/>
            <person name="Zhu D."/>
            <person name="Lee S."/>
            <person name="Bess C."/>
            <person name="Blankenburg K."/>
            <person name="Forbes L."/>
            <person name="Fu Q."/>
            <person name="Gubbala S."/>
            <person name="Hirani K."/>
            <person name="Jayaseelan J.C."/>
            <person name="Lara F."/>
            <person name="Munidasa M."/>
            <person name="Palculict T."/>
            <person name="Patil S."/>
            <person name="Pu L.-L."/>
            <person name="Saada N."/>
            <person name="Tang L."/>
            <person name="Weissenberger G."/>
            <person name="Zhu Y."/>
            <person name="Hemphill L."/>
            <person name="Shang Y."/>
            <person name="Youmans B."/>
            <person name="Ayvaz T."/>
            <person name="Ross M."/>
            <person name="Santibanez J."/>
            <person name="Aqrawi P."/>
            <person name="Gross S."/>
            <person name="Joshi V."/>
            <person name="Fowler G."/>
            <person name="Nazareth L."/>
            <person name="Reid J."/>
            <person name="Worley K."/>
            <person name="Petrosino J."/>
            <person name="Highlander S."/>
            <person name="Gibbs R."/>
        </authorList>
    </citation>
    <scope>NUCLEOTIDE SEQUENCE [LARGE SCALE GENOMIC DNA]</scope>
    <source>
        <strain evidence="7 8">ATCC 51599</strain>
    </source>
</reference>
<dbReference type="SUPFAM" id="SSF46626">
    <property type="entry name" value="Cytochrome c"/>
    <property type="match status" value="2"/>
</dbReference>
<organism evidence="7 8">
    <name type="scientific">Lautropia mirabilis ATCC 51599</name>
    <dbReference type="NCBI Taxonomy" id="887898"/>
    <lineage>
        <taxon>Bacteria</taxon>
        <taxon>Pseudomonadati</taxon>
        <taxon>Pseudomonadota</taxon>
        <taxon>Betaproteobacteria</taxon>
        <taxon>Burkholderiales</taxon>
        <taxon>Burkholderiaceae</taxon>
        <taxon>Lautropia</taxon>
    </lineage>
</organism>
<dbReference type="eggNOG" id="COG3391">
    <property type="taxonomic scope" value="Bacteria"/>
</dbReference>
<evidence type="ECO:0000256" key="4">
    <source>
        <dbReference type="PROSITE-ProRule" id="PRU00433"/>
    </source>
</evidence>
<dbReference type="NCBIfam" id="TIGR02276">
    <property type="entry name" value="beta_rpt_yvtn"/>
    <property type="match status" value="1"/>
</dbReference>
<dbReference type="GO" id="GO:0016491">
    <property type="term" value="F:oxidoreductase activity"/>
    <property type="evidence" value="ECO:0007669"/>
    <property type="project" value="InterPro"/>
</dbReference>
<proteinExistence type="predicted"/>
<dbReference type="GO" id="GO:0009055">
    <property type="term" value="F:electron transfer activity"/>
    <property type="evidence" value="ECO:0007669"/>
    <property type="project" value="InterPro"/>
</dbReference>
<keyword evidence="1 4" id="KW-0349">Heme</keyword>
<feature type="domain" description="Cytochrome c" evidence="6">
    <location>
        <begin position="549"/>
        <end position="675"/>
    </location>
</feature>
<dbReference type="AlphaFoldDB" id="E7RX17"/>
<feature type="compositionally biased region" description="Low complexity" evidence="5">
    <location>
        <begin position="63"/>
        <end position="99"/>
    </location>
</feature>
<protein>
    <submittedName>
        <fullName evidence="7">40-residue YVTN family beta-propeller repeat (3 repeats)</fullName>
    </submittedName>
</protein>
<feature type="region of interest" description="Disordered" evidence="5">
    <location>
        <begin position="22"/>
        <end position="133"/>
    </location>
</feature>
<dbReference type="PANTHER" id="PTHR47197:SF3">
    <property type="entry name" value="DIHYDRO-HEME D1 DEHYDROGENASE"/>
    <property type="match status" value="1"/>
</dbReference>
<evidence type="ECO:0000313" key="8">
    <source>
        <dbReference type="Proteomes" id="UP000011021"/>
    </source>
</evidence>
<dbReference type="InterPro" id="IPR009056">
    <property type="entry name" value="Cyt_c-like_dom"/>
</dbReference>
<sequence>MALMVCSALAACGGGGGSAVNTNPDPQAVTPITPSVTPGTNGHGTQGHNETGPQNGTSSDSRGQGSVAGGNAASGNSSQSSAGNGNQNGTTGGSTSTPGTGNGSGNTGSGASDAPVSITPLNLPGNDADPKSQKPTAAIVRILGQVRGPSAAANPASLRLPQGSTSIAYDRQDPPRIWVINPDQDSVSVLDSKTRTLLREIPLTVSGRTETAPEKPATEHGPRTLAIDNAGHVWVTNRHSGSISIIDPATMTVATRITLGIATQPYGVVAAPDGSGIWVSTLGSQELLQFDPVTHQLKQRMALGPEVRHLAIIADSKRLLASRFITPALPGESTLTPRTRGTGFRGGEVLLIDPARATLQRTIPLAVSTLEDTPIQGRGLPNYLGAAAISPDGRSAWIPSKQDNIQRGQGRDGQPLDFQSTVRAIVSNLDLQAATPAERPARRYDVDNSGQASAATYTPDGRYVLVALETSREISILNAATGTEVRRLDVQRTPQGIAVSPDGKQAAISNVMSRTVSFFDISALANDEPRAILPATATGTLKSAERMPAQLKRGKELFHDARDPRLARDRYMSCASCHSEGYGDGRVWDMSSLGEGLRKTISLQGHGGKKARLHWSGNFDEVQDFEQQIRALGGGSGLMPIGSFELNGRSLPLGTPKAGQSDDLDALAAYVNSLNRYAPSPYRNSDRSLTASAKVGESLFASKGCTTCHSNADLGGDGLTRHDIGTLKPASGKVQGEALTGLVAPGLRDAWYTAPYLHDGSADTLEAAIQAHNTNTFTAAELSSLAAYVRQIGNGQ</sequence>
<dbReference type="SUPFAM" id="SSF50974">
    <property type="entry name" value="Nitrous oxide reductase, N-terminal domain"/>
    <property type="match status" value="1"/>
</dbReference>
<dbReference type="Gene3D" id="2.130.10.10">
    <property type="entry name" value="YVTN repeat-like/Quinoprotein amine dehydrogenase"/>
    <property type="match status" value="2"/>
</dbReference>
<dbReference type="eggNOG" id="COG1858">
    <property type="taxonomic scope" value="Bacteria"/>
</dbReference>
<evidence type="ECO:0000256" key="2">
    <source>
        <dbReference type="ARBA" id="ARBA00022723"/>
    </source>
</evidence>
<evidence type="ECO:0000256" key="5">
    <source>
        <dbReference type="SAM" id="MobiDB-lite"/>
    </source>
</evidence>
<dbReference type="HOGENOM" id="CLU_019300_0_0_4"/>
<dbReference type="Proteomes" id="UP000011021">
    <property type="component" value="Unassembled WGS sequence"/>
</dbReference>
<dbReference type="Pfam" id="PF03150">
    <property type="entry name" value="CCP_MauG"/>
    <property type="match status" value="1"/>
</dbReference>
<feature type="compositionally biased region" description="Polar residues" evidence="5">
    <location>
        <begin position="46"/>
        <end position="62"/>
    </location>
</feature>
<evidence type="ECO:0000259" key="6">
    <source>
        <dbReference type="PROSITE" id="PS51007"/>
    </source>
</evidence>
<evidence type="ECO:0000256" key="1">
    <source>
        <dbReference type="ARBA" id="ARBA00022617"/>
    </source>
</evidence>
<evidence type="ECO:0000256" key="3">
    <source>
        <dbReference type="ARBA" id="ARBA00023004"/>
    </source>
</evidence>
<feature type="domain" description="Cytochrome c" evidence="6">
    <location>
        <begin position="691"/>
        <end position="793"/>
    </location>
</feature>
<dbReference type="STRING" id="887898.HMPREF0551_1230"/>
<dbReference type="EMBL" id="AEQP01000006">
    <property type="protein sequence ID" value="EFV95008.1"/>
    <property type="molecule type" value="Genomic_DNA"/>
</dbReference>
<dbReference type="GO" id="GO:0046872">
    <property type="term" value="F:metal ion binding"/>
    <property type="evidence" value="ECO:0007669"/>
    <property type="project" value="UniProtKB-KW"/>
</dbReference>
<dbReference type="RefSeq" id="WP_005673480.1">
    <property type="nucleotide sequence ID" value="NZ_CP146288.1"/>
</dbReference>
<evidence type="ECO:0000313" key="7">
    <source>
        <dbReference type="EMBL" id="EFV95008.1"/>
    </source>
</evidence>
<keyword evidence="8" id="KW-1185">Reference proteome</keyword>
<dbReference type="PROSITE" id="PS51007">
    <property type="entry name" value="CYTC"/>
    <property type="match status" value="2"/>
</dbReference>
<dbReference type="InterPro" id="IPR015943">
    <property type="entry name" value="WD40/YVTN_repeat-like_dom_sf"/>
</dbReference>
<dbReference type="PANTHER" id="PTHR47197">
    <property type="entry name" value="PROTEIN NIRF"/>
    <property type="match status" value="1"/>
</dbReference>
<accession>E7RX17</accession>
<comment type="caution">
    <text evidence="7">The sequence shown here is derived from an EMBL/GenBank/DDBJ whole genome shotgun (WGS) entry which is preliminary data.</text>
</comment>
<name>E7RX17_9BURK</name>
<feature type="compositionally biased region" description="Polar residues" evidence="5">
    <location>
        <begin position="22"/>
        <end position="40"/>
    </location>
</feature>
<keyword evidence="3 4" id="KW-0408">Iron</keyword>
<keyword evidence="2 4" id="KW-0479">Metal-binding</keyword>
<dbReference type="InterPro" id="IPR011045">
    <property type="entry name" value="N2O_reductase_N"/>
</dbReference>
<gene>
    <name evidence="7" type="ORF">HMPREF0551_1230</name>
</gene>
<dbReference type="InterPro" id="IPR011964">
    <property type="entry name" value="YVTN_b-propeller_repeat"/>
</dbReference>
<dbReference type="Gene3D" id="1.10.760.10">
    <property type="entry name" value="Cytochrome c-like domain"/>
    <property type="match status" value="2"/>
</dbReference>
<dbReference type="InterPro" id="IPR036909">
    <property type="entry name" value="Cyt_c-like_dom_sf"/>
</dbReference>
<dbReference type="GO" id="GO:0020037">
    <property type="term" value="F:heme binding"/>
    <property type="evidence" value="ECO:0007669"/>
    <property type="project" value="InterPro"/>
</dbReference>